<dbReference type="AlphaFoldDB" id="A0A645FYX1"/>
<accession>A0A645FYX1</accession>
<reference evidence="1" key="1">
    <citation type="submission" date="2019-08" db="EMBL/GenBank/DDBJ databases">
        <authorList>
            <person name="Kucharzyk K."/>
            <person name="Murdoch R.W."/>
            <person name="Higgins S."/>
            <person name="Loffler F."/>
        </authorList>
    </citation>
    <scope>NUCLEOTIDE SEQUENCE</scope>
</reference>
<name>A0A645FYX1_9ZZZZ</name>
<dbReference type="EMBL" id="VSSQ01066610">
    <property type="protein sequence ID" value="MPN19116.1"/>
    <property type="molecule type" value="Genomic_DNA"/>
</dbReference>
<organism evidence="1">
    <name type="scientific">bioreactor metagenome</name>
    <dbReference type="NCBI Taxonomy" id="1076179"/>
    <lineage>
        <taxon>unclassified sequences</taxon>
        <taxon>metagenomes</taxon>
        <taxon>ecological metagenomes</taxon>
    </lineage>
</organism>
<sequence>MGRLMQGFKGYGIGTHYTIANNVVAGIEYFDLTDKVFGDKSQTLWCELTKYF</sequence>
<evidence type="ECO:0000313" key="1">
    <source>
        <dbReference type="EMBL" id="MPN19116.1"/>
    </source>
</evidence>
<gene>
    <name evidence="1" type="ORF">SDC9_166482</name>
</gene>
<proteinExistence type="predicted"/>
<comment type="caution">
    <text evidence="1">The sequence shown here is derived from an EMBL/GenBank/DDBJ whole genome shotgun (WGS) entry which is preliminary data.</text>
</comment>
<protein>
    <submittedName>
        <fullName evidence="1">Uncharacterized protein</fullName>
    </submittedName>
</protein>